<dbReference type="InterPro" id="IPR033395">
    <property type="entry name" value="DUF5106"/>
</dbReference>
<name>A0A8S5S3F7_9CAUD</name>
<protein>
    <submittedName>
        <fullName evidence="2">Thioredoxin-like protein</fullName>
    </submittedName>
</protein>
<dbReference type="Gene3D" id="3.40.30.10">
    <property type="entry name" value="Glutaredoxin"/>
    <property type="match status" value="1"/>
</dbReference>
<dbReference type="Pfam" id="PF17127">
    <property type="entry name" value="DUF5106"/>
    <property type="match status" value="1"/>
</dbReference>
<evidence type="ECO:0000313" key="2">
    <source>
        <dbReference type="EMBL" id="DAF45549.1"/>
    </source>
</evidence>
<organism evidence="2">
    <name type="scientific">Siphoviridae sp. ctBLh2</name>
    <dbReference type="NCBI Taxonomy" id="2827803"/>
    <lineage>
        <taxon>Viruses</taxon>
        <taxon>Duplodnaviria</taxon>
        <taxon>Heunggongvirae</taxon>
        <taxon>Uroviricota</taxon>
        <taxon>Caudoviricetes</taxon>
    </lineage>
</organism>
<dbReference type="EMBL" id="BK032514">
    <property type="protein sequence ID" value="DAF45549.1"/>
    <property type="molecule type" value="Genomic_DNA"/>
</dbReference>
<dbReference type="PROSITE" id="PS51257">
    <property type="entry name" value="PROKAR_LIPOPROTEIN"/>
    <property type="match status" value="1"/>
</dbReference>
<accession>A0A8S5S3F7</accession>
<evidence type="ECO:0000259" key="1">
    <source>
        <dbReference type="Pfam" id="PF17127"/>
    </source>
</evidence>
<feature type="domain" description="DUF5106" evidence="1">
    <location>
        <begin position="30"/>
        <end position="162"/>
    </location>
</feature>
<dbReference type="SUPFAM" id="SSF52833">
    <property type="entry name" value="Thioredoxin-like"/>
    <property type="match status" value="1"/>
</dbReference>
<dbReference type="InterPro" id="IPR036249">
    <property type="entry name" value="Thioredoxin-like_sf"/>
</dbReference>
<reference evidence="2" key="1">
    <citation type="journal article" date="2021" name="Proc. Natl. Acad. Sci. U.S.A.">
        <title>A Catalog of Tens of Thousands of Viruses from Human Metagenomes Reveals Hidden Associations with Chronic Diseases.</title>
        <authorList>
            <person name="Tisza M.J."/>
            <person name="Buck C.B."/>
        </authorList>
    </citation>
    <scope>NUCLEOTIDE SEQUENCE</scope>
    <source>
        <strain evidence="2">CtBLh2</strain>
    </source>
</reference>
<sequence>MKTALYLLTGLFALAGACNARAQAPAAPVPFRLPDIPAVLTAPEDRAAYLSVHYWDHFDFKDPSLIERAEVTEQAFVDFISILPYAGNAPAAVDTLYRRAAADRRMLDHFITLGDKYLYEPNSPMHNEELYILVLRAQLANPALSRTEKIRPRYLLELALKNRPGDPAADFTFLRRDGSRGRMSEISAPYLLLYFNDPECDDCRRVKRQLAESPVLNRRLEEGRLRLLSVDVTGGNGTREQGSVPPGWIDGRDEGEQLTREEVYDLKAMPTLYLLDAQKRVVLKDTTPERIEEYLVREAR</sequence>
<proteinExistence type="predicted"/>